<keyword evidence="1" id="KW-1133">Transmembrane helix</keyword>
<reference evidence="3" key="2">
    <citation type="submission" date="2023-06" db="EMBL/GenBank/DDBJ databases">
        <authorList>
            <person name="Lucena T."/>
            <person name="Sun Q."/>
        </authorList>
    </citation>
    <scope>NUCLEOTIDE SEQUENCE</scope>
    <source>
        <strain evidence="3">CECT 7703</strain>
    </source>
</reference>
<gene>
    <name evidence="3" type="ORF">QWZ03_07965</name>
</gene>
<keyword evidence="1" id="KW-0472">Membrane</keyword>
<protein>
    <submittedName>
        <fullName evidence="3">DUF2892 domain-containing protein</fullName>
    </submittedName>
</protein>
<evidence type="ECO:0000313" key="4">
    <source>
        <dbReference type="Proteomes" id="UP001180081"/>
    </source>
</evidence>
<accession>A0ABT8B3J3</accession>
<evidence type="ECO:0000313" key="3">
    <source>
        <dbReference type="EMBL" id="MDN3576696.1"/>
    </source>
</evidence>
<sequence length="69" mass="7465">MFYVKNVPNWERILRIVMGAMALVFAAMNWGISNLAVGMGIMGAVMAMTGLVGFCPMCALVGRKLGKVR</sequence>
<keyword evidence="4" id="KW-1185">Reference proteome</keyword>
<dbReference type="EMBL" id="JAUFPU010000005">
    <property type="protein sequence ID" value="MDN3576696.1"/>
    <property type="molecule type" value="Genomic_DNA"/>
</dbReference>
<feature type="transmembrane region" description="Helical" evidence="1">
    <location>
        <begin position="12"/>
        <end position="32"/>
    </location>
</feature>
<evidence type="ECO:0000256" key="1">
    <source>
        <dbReference type="SAM" id="Phobius"/>
    </source>
</evidence>
<proteinExistence type="predicted"/>
<feature type="transmembrane region" description="Helical" evidence="1">
    <location>
        <begin position="38"/>
        <end position="62"/>
    </location>
</feature>
<organism evidence="3 4">
    <name type="scientific">Chitinimonas viridis</name>
    <dbReference type="NCBI Taxonomy" id="664880"/>
    <lineage>
        <taxon>Bacteria</taxon>
        <taxon>Pseudomonadati</taxon>
        <taxon>Pseudomonadota</taxon>
        <taxon>Betaproteobacteria</taxon>
        <taxon>Neisseriales</taxon>
        <taxon>Chitinibacteraceae</taxon>
        <taxon>Chitinimonas</taxon>
    </lineage>
</organism>
<dbReference type="Proteomes" id="UP001180081">
    <property type="component" value="Unassembled WGS sequence"/>
</dbReference>
<comment type="caution">
    <text evidence="3">The sequence shown here is derived from an EMBL/GenBank/DDBJ whole genome shotgun (WGS) entry which is preliminary data.</text>
</comment>
<name>A0ABT8B3J3_9NEIS</name>
<evidence type="ECO:0000259" key="2">
    <source>
        <dbReference type="Pfam" id="PF11127"/>
    </source>
</evidence>
<feature type="domain" description="Inner membrane protein YgaP-like transmembrane" evidence="2">
    <location>
        <begin position="5"/>
        <end position="65"/>
    </location>
</feature>
<dbReference type="RefSeq" id="WP_290332222.1">
    <property type="nucleotide sequence ID" value="NZ_JAUFPU010000005.1"/>
</dbReference>
<dbReference type="Pfam" id="PF11127">
    <property type="entry name" value="YgaP-like_TM"/>
    <property type="match status" value="1"/>
</dbReference>
<keyword evidence="1" id="KW-0812">Transmembrane</keyword>
<reference evidence="3" key="1">
    <citation type="journal article" date="2014" name="Int. J. Syst. Evol. Microbiol.">
        <title>Complete genome of a new Firmicutes species belonging to the dominant human colonic microbiota ('Ruminococcus bicirculans') reveals two chromosomes and a selective capacity to utilize plant glucans.</title>
        <authorList>
            <consortium name="NISC Comparative Sequencing Program"/>
            <person name="Wegmann U."/>
            <person name="Louis P."/>
            <person name="Goesmann A."/>
            <person name="Henrissat B."/>
            <person name="Duncan S.H."/>
            <person name="Flint H.J."/>
        </authorList>
    </citation>
    <scope>NUCLEOTIDE SEQUENCE</scope>
    <source>
        <strain evidence="3">CECT 7703</strain>
    </source>
</reference>
<dbReference type="InterPro" id="IPR021309">
    <property type="entry name" value="YgaP-like_TM"/>
</dbReference>